<dbReference type="Proteomes" id="UP000684084">
    <property type="component" value="Unassembled WGS sequence"/>
</dbReference>
<feature type="compositionally biased region" description="Acidic residues" evidence="1">
    <location>
        <begin position="136"/>
        <end position="148"/>
    </location>
</feature>
<protein>
    <submittedName>
        <fullName evidence="2">Uncharacterized protein</fullName>
    </submittedName>
</protein>
<gene>
    <name evidence="2" type="ORF">CHRIB12_LOCUS18084</name>
</gene>
<dbReference type="OrthoDB" id="2408274at2759"/>
<name>A0A915ZPT8_9GLOM</name>
<feature type="compositionally biased region" description="Polar residues" evidence="1">
    <location>
        <begin position="172"/>
        <end position="193"/>
    </location>
</feature>
<feature type="region of interest" description="Disordered" evidence="1">
    <location>
        <begin position="124"/>
        <end position="148"/>
    </location>
</feature>
<reference evidence="2" key="1">
    <citation type="submission" date="2020-05" db="EMBL/GenBank/DDBJ databases">
        <authorList>
            <person name="Rincon C."/>
            <person name="Sanders R I."/>
            <person name="Robbins C."/>
            <person name="Chaturvedi A."/>
        </authorList>
    </citation>
    <scope>NUCLEOTIDE SEQUENCE</scope>
    <source>
        <strain evidence="2">CHB12</strain>
    </source>
</reference>
<dbReference type="VEuPathDB" id="FungiDB:RhiirFUN_008315"/>
<evidence type="ECO:0000256" key="1">
    <source>
        <dbReference type="SAM" id="MobiDB-lite"/>
    </source>
</evidence>
<accession>A0A915ZPT8</accession>
<dbReference type="AlphaFoldDB" id="A0A915ZPT8"/>
<comment type="caution">
    <text evidence="2">The sequence shown here is derived from an EMBL/GenBank/DDBJ whole genome shotgun (WGS) entry which is preliminary data.</text>
</comment>
<evidence type="ECO:0000313" key="2">
    <source>
        <dbReference type="EMBL" id="CAB5382734.1"/>
    </source>
</evidence>
<proteinExistence type="predicted"/>
<organism evidence="2 3">
    <name type="scientific">Rhizophagus irregularis</name>
    <dbReference type="NCBI Taxonomy" id="588596"/>
    <lineage>
        <taxon>Eukaryota</taxon>
        <taxon>Fungi</taxon>
        <taxon>Fungi incertae sedis</taxon>
        <taxon>Mucoromycota</taxon>
        <taxon>Glomeromycotina</taxon>
        <taxon>Glomeromycetes</taxon>
        <taxon>Glomerales</taxon>
        <taxon>Glomeraceae</taxon>
        <taxon>Rhizophagus</taxon>
    </lineage>
</organism>
<dbReference type="EMBL" id="CAGKOT010000047">
    <property type="protein sequence ID" value="CAB5382734.1"/>
    <property type="molecule type" value="Genomic_DNA"/>
</dbReference>
<evidence type="ECO:0000313" key="3">
    <source>
        <dbReference type="Proteomes" id="UP000684084"/>
    </source>
</evidence>
<feature type="region of interest" description="Disordered" evidence="1">
    <location>
        <begin position="169"/>
        <end position="226"/>
    </location>
</feature>
<sequence>MIIKRTKTRIVKPTNLKWYDLPKLLSLDNKVYASYRSAMCEFIAEKWNGNIPEYRKISMTKKRYLVEKYKSNNPDFSLSIGDWAIQIMMCCTINQQRKVERKVTKNVKHFRVVKNLVLEDADATNDEDANTNSDNTNDDDVIDNDEFTDDSRSINKKLDTKKSRRILKTRQDIVNSNNSEIQKSKYKVNNSKRSMQEADQGEDTQENQKSNRRSKRIANKLANSNT</sequence>